<dbReference type="KEGG" id="falb:HYN59_00980"/>
<name>A0A2S1QTN3_9FLAO</name>
<proteinExistence type="predicted"/>
<feature type="transmembrane region" description="Helical" evidence="1">
    <location>
        <begin position="115"/>
        <end position="136"/>
    </location>
</feature>
<evidence type="ECO:0000313" key="2">
    <source>
        <dbReference type="EMBL" id="AWH83772.1"/>
    </source>
</evidence>
<dbReference type="RefSeq" id="WP_108776488.1">
    <property type="nucleotide sequence ID" value="NZ_CP029186.1"/>
</dbReference>
<keyword evidence="1" id="KW-0812">Transmembrane</keyword>
<dbReference type="OrthoDB" id="1272140at2"/>
<reference evidence="2 3" key="1">
    <citation type="submission" date="2018-04" db="EMBL/GenBank/DDBJ databases">
        <title>Genome sequencing of Flavobacterium sp. HYN0059.</title>
        <authorList>
            <person name="Yi H."/>
            <person name="Baek C."/>
        </authorList>
    </citation>
    <scope>NUCLEOTIDE SEQUENCE [LARGE SCALE GENOMIC DNA]</scope>
    <source>
        <strain evidence="2 3">HYN0059</strain>
    </source>
</reference>
<accession>A0A2S1QTN3</accession>
<evidence type="ECO:0000256" key="1">
    <source>
        <dbReference type="SAM" id="Phobius"/>
    </source>
</evidence>
<dbReference type="EMBL" id="CP029186">
    <property type="protein sequence ID" value="AWH83772.1"/>
    <property type="molecule type" value="Genomic_DNA"/>
</dbReference>
<dbReference type="AlphaFoldDB" id="A0A2S1QTN3"/>
<organism evidence="2 3">
    <name type="scientific">Flavobacterium album</name>
    <dbReference type="NCBI Taxonomy" id="2175091"/>
    <lineage>
        <taxon>Bacteria</taxon>
        <taxon>Pseudomonadati</taxon>
        <taxon>Bacteroidota</taxon>
        <taxon>Flavobacteriia</taxon>
        <taxon>Flavobacteriales</taxon>
        <taxon>Flavobacteriaceae</taxon>
        <taxon>Flavobacterium</taxon>
    </lineage>
</organism>
<keyword evidence="1" id="KW-0472">Membrane</keyword>
<gene>
    <name evidence="2" type="ORF">HYN59_00980</name>
</gene>
<protein>
    <submittedName>
        <fullName evidence="2">Uncharacterized protein</fullName>
    </submittedName>
</protein>
<sequence>MNDIALFYLLKQKILVKYREHFPYYSGDIHKFGNKEIAQLIDLIEKECNERVSEKWVYTHLKPIANDKLPRKDMLNILCRWTGFTDWDEFAFNNKNIPEAPKEVLPKNKNNNKNIVYAGMGIAAVLLAAIIGLTSVKGDTFICFKDKYTKKEIEGDKVIVNILKKSGKEKLPRKGNCFLLKDMDTETVLIVESAYYKPDTLHIAAGSSRGNYEFDLQPDDYAMMMRAYLNNNAEDWKKRKSQLNDIISDDAVIEEIMFDDIGVEFLDKAEFISKMTTPSKISKAMEIVEIEYKENKIVSLKYMQKEK</sequence>
<keyword evidence="1" id="KW-1133">Transmembrane helix</keyword>
<keyword evidence="3" id="KW-1185">Reference proteome</keyword>
<dbReference type="Proteomes" id="UP000244929">
    <property type="component" value="Chromosome"/>
</dbReference>
<evidence type="ECO:0000313" key="3">
    <source>
        <dbReference type="Proteomes" id="UP000244929"/>
    </source>
</evidence>